<accession>A0A848CLN6</accession>
<evidence type="ECO:0000313" key="2">
    <source>
        <dbReference type="Proteomes" id="UP000580130"/>
    </source>
</evidence>
<dbReference type="RefSeq" id="WP_168933911.1">
    <property type="nucleotide sequence ID" value="NZ_JABAFX010000024.1"/>
</dbReference>
<dbReference type="Proteomes" id="UP000580130">
    <property type="component" value="Unassembled WGS sequence"/>
</dbReference>
<protein>
    <submittedName>
        <fullName evidence="1">Uncharacterized protein</fullName>
    </submittedName>
</protein>
<comment type="caution">
    <text evidence="1">The sequence shown here is derived from an EMBL/GenBank/DDBJ whole genome shotgun (WGS) entry which is preliminary data.</text>
</comment>
<name>A0A848CLN6_9FIRM</name>
<dbReference type="AlphaFoldDB" id="A0A848CLN6"/>
<proteinExistence type="predicted"/>
<evidence type="ECO:0000313" key="1">
    <source>
        <dbReference type="EMBL" id="NME57752.1"/>
    </source>
</evidence>
<organism evidence="1 2">
    <name type="scientific">Dorea formicigenerans</name>
    <dbReference type="NCBI Taxonomy" id="39486"/>
    <lineage>
        <taxon>Bacteria</taxon>
        <taxon>Bacillati</taxon>
        <taxon>Bacillota</taxon>
        <taxon>Clostridia</taxon>
        <taxon>Lachnospirales</taxon>
        <taxon>Lachnospiraceae</taxon>
        <taxon>Dorea</taxon>
    </lineage>
</organism>
<dbReference type="EMBL" id="JABAFX010000024">
    <property type="protein sequence ID" value="NME57752.1"/>
    <property type="molecule type" value="Genomic_DNA"/>
</dbReference>
<gene>
    <name evidence="1" type="ORF">HF855_10080</name>
</gene>
<sequence>MKNKISNLYYTLFQSREHQRDEAMIRDFIGTAQKQNSTPYEMEVVDHYLQNPQFVENAIIEHILKMENIKLDMEYITLYARQMNASAIKAENDRVIFVDELLTYTTLCNVIVILTPFCLTAQGSQ</sequence>
<reference evidence="1 2" key="1">
    <citation type="submission" date="2020-04" db="EMBL/GenBank/DDBJ databases">
        <authorList>
            <person name="Hitch T.C.A."/>
            <person name="Wylensek D."/>
            <person name="Clavel T."/>
        </authorList>
    </citation>
    <scope>NUCLEOTIDE SEQUENCE [LARGE SCALE GENOMIC DNA]</scope>
    <source>
        <strain evidence="1 2">BSM-383-APC-5F</strain>
    </source>
</reference>